<accession>A0A645FVP1</accession>
<comment type="caution">
    <text evidence="1">The sequence shown here is derived from an EMBL/GenBank/DDBJ whole genome shotgun (WGS) entry which is preliminary data.</text>
</comment>
<protein>
    <submittedName>
        <fullName evidence="1">Uncharacterized protein</fullName>
    </submittedName>
</protein>
<organism evidence="1">
    <name type="scientific">bioreactor metagenome</name>
    <dbReference type="NCBI Taxonomy" id="1076179"/>
    <lineage>
        <taxon>unclassified sequences</taxon>
        <taxon>metagenomes</taxon>
        <taxon>ecological metagenomes</taxon>
    </lineage>
</organism>
<dbReference type="EMBL" id="VSSQ01065123">
    <property type="protein sequence ID" value="MPN17886.1"/>
    <property type="molecule type" value="Genomic_DNA"/>
</dbReference>
<name>A0A645FVP1_9ZZZZ</name>
<sequence length="134" mass="14783">MFRCANDNLITRLKAWTRIALSNHIDRFRCAAGPDDGFVIRRINQACDFFPRGFITCGQALGFSKLAAMDVSGAQAIKLVGSLNHRLWLQRRSSAVEIDASIVECGKLCAKLRGVKSVHGIPQFSKQIVAQKGH</sequence>
<dbReference type="AlphaFoldDB" id="A0A645FVP1"/>
<reference evidence="1" key="1">
    <citation type="submission" date="2019-08" db="EMBL/GenBank/DDBJ databases">
        <authorList>
            <person name="Kucharzyk K."/>
            <person name="Murdoch R.W."/>
            <person name="Higgins S."/>
            <person name="Loffler F."/>
        </authorList>
    </citation>
    <scope>NUCLEOTIDE SEQUENCE</scope>
</reference>
<proteinExistence type="predicted"/>
<evidence type="ECO:0000313" key="1">
    <source>
        <dbReference type="EMBL" id="MPN17886.1"/>
    </source>
</evidence>
<gene>
    <name evidence="1" type="ORF">SDC9_165241</name>
</gene>